<dbReference type="GeneID" id="29522630"/>
<dbReference type="RefSeq" id="WP_034796515.1">
    <property type="nucleotide sequence ID" value="NZ_CP015882.1"/>
</dbReference>
<geneLocation type="plasmid" evidence="3 5">
    <name>pB</name>
</geneLocation>
<dbReference type="Proteomes" id="UP001214094">
    <property type="component" value="Plasmid unnamedB"/>
</dbReference>
<evidence type="ECO:0000313" key="4">
    <source>
        <dbReference type="EMBL" id="WFP94567.1"/>
    </source>
</evidence>
<gene>
    <name evidence="3" type="ORF">NE863_30205</name>
    <name evidence="4" type="ORF">P4B07_32705</name>
</gene>
<keyword evidence="2" id="KW-0472">Membrane</keyword>
<protein>
    <submittedName>
        <fullName evidence="3">Uncharacterized protein</fullName>
    </submittedName>
</protein>
<evidence type="ECO:0000313" key="3">
    <source>
        <dbReference type="EMBL" id="USJ28125.1"/>
    </source>
</evidence>
<name>A0A9Q8YF45_ENSAD</name>
<evidence type="ECO:0000313" key="6">
    <source>
        <dbReference type="Proteomes" id="UP001214094"/>
    </source>
</evidence>
<dbReference type="EMBL" id="CP098809">
    <property type="protein sequence ID" value="USJ28125.1"/>
    <property type="molecule type" value="Genomic_DNA"/>
</dbReference>
<reference evidence="4 6" key="2">
    <citation type="submission" date="2023-03" db="EMBL/GenBank/DDBJ databases">
        <title>Comparative genome and transcriptome analysis combination mining strategies for increasing vitamin B12 production of Ensifer adhaerens strain.</title>
        <authorList>
            <person name="Yongheng L."/>
        </authorList>
    </citation>
    <scope>NUCLEOTIDE SEQUENCE [LARGE SCALE GENOMIC DNA]</scope>
    <source>
        <strain evidence="4 6">Casida A-T305</strain>
        <plasmid evidence="4 6">unnamedB</plasmid>
    </source>
</reference>
<geneLocation type="plasmid" evidence="4 6">
    <name>unnamedB</name>
</geneLocation>
<dbReference type="OrthoDB" id="8283047at2"/>
<organism evidence="3 5">
    <name type="scientific">Ensifer adhaerens</name>
    <name type="common">Sinorhizobium morelense</name>
    <dbReference type="NCBI Taxonomy" id="106592"/>
    <lineage>
        <taxon>Bacteria</taxon>
        <taxon>Pseudomonadati</taxon>
        <taxon>Pseudomonadota</taxon>
        <taxon>Alphaproteobacteria</taxon>
        <taxon>Hyphomicrobiales</taxon>
        <taxon>Rhizobiaceae</taxon>
        <taxon>Sinorhizobium/Ensifer group</taxon>
        <taxon>Ensifer</taxon>
    </lineage>
</organism>
<keyword evidence="6" id="KW-1185">Reference proteome</keyword>
<keyword evidence="2" id="KW-0812">Transmembrane</keyword>
<feature type="transmembrane region" description="Helical" evidence="2">
    <location>
        <begin position="51"/>
        <end position="70"/>
    </location>
</feature>
<sequence length="82" mass="8489">MAKDDDLKAGFTGTPEEPLAGVRKAAQTATEAVKRETSAVATAAADHPHTATTLGLLIGALAFTIGYVVGRSSVDTGRGYWR</sequence>
<dbReference type="EMBL" id="CP121310">
    <property type="protein sequence ID" value="WFP94567.1"/>
    <property type="molecule type" value="Genomic_DNA"/>
</dbReference>
<dbReference type="KEGG" id="eah:FA04_32220"/>
<evidence type="ECO:0000313" key="5">
    <source>
        <dbReference type="Proteomes" id="UP001055460"/>
    </source>
</evidence>
<evidence type="ECO:0000256" key="2">
    <source>
        <dbReference type="SAM" id="Phobius"/>
    </source>
</evidence>
<feature type="region of interest" description="Disordered" evidence="1">
    <location>
        <begin position="1"/>
        <end position="28"/>
    </location>
</feature>
<dbReference type="Proteomes" id="UP001055460">
    <property type="component" value="Plasmid pB"/>
</dbReference>
<reference evidence="3" key="1">
    <citation type="submission" date="2022-06" db="EMBL/GenBank/DDBJ databases">
        <title>Physiological and biochemical characterization and genomic elucidation of a strain of the genus Ensifer adhaerens M8 that combines arsenic oxidation and chromium reduction.</title>
        <authorList>
            <person name="Li X."/>
            <person name="Yu c."/>
        </authorList>
    </citation>
    <scope>NUCLEOTIDE SEQUENCE</scope>
    <source>
        <strain evidence="3">M8</strain>
        <plasmid evidence="3">pB</plasmid>
    </source>
</reference>
<evidence type="ECO:0000256" key="1">
    <source>
        <dbReference type="SAM" id="MobiDB-lite"/>
    </source>
</evidence>
<dbReference type="AlphaFoldDB" id="A0A9Q8YF45"/>
<proteinExistence type="predicted"/>
<keyword evidence="3" id="KW-0614">Plasmid</keyword>
<keyword evidence="2" id="KW-1133">Transmembrane helix</keyword>
<accession>A0A9Q8YF45</accession>